<proteinExistence type="predicted"/>
<dbReference type="InterPro" id="IPR000792">
    <property type="entry name" value="Tscrpt_reg_LuxR_C"/>
</dbReference>
<dbReference type="RefSeq" id="WP_123816020.1">
    <property type="nucleotide sequence ID" value="NZ_RKQZ01000001.1"/>
</dbReference>
<dbReference type="Pfam" id="PF01978">
    <property type="entry name" value="TrmB"/>
    <property type="match status" value="1"/>
</dbReference>
<keyword evidence="4" id="KW-1185">Reference proteome</keyword>
<organism evidence="3 4">
    <name type="scientific">Myceligenerans xiligouense</name>
    <dbReference type="NCBI Taxonomy" id="253184"/>
    <lineage>
        <taxon>Bacteria</taxon>
        <taxon>Bacillati</taxon>
        <taxon>Actinomycetota</taxon>
        <taxon>Actinomycetes</taxon>
        <taxon>Micrococcales</taxon>
        <taxon>Promicromonosporaceae</taxon>
        <taxon>Myceligenerans</taxon>
    </lineage>
</organism>
<evidence type="ECO:0000259" key="2">
    <source>
        <dbReference type="SMART" id="SM00421"/>
    </source>
</evidence>
<dbReference type="PANTHER" id="PTHR34293:SF1">
    <property type="entry name" value="HTH-TYPE TRANSCRIPTIONAL REGULATOR TRMBL2"/>
    <property type="match status" value="1"/>
</dbReference>
<evidence type="ECO:0000313" key="3">
    <source>
        <dbReference type="EMBL" id="RPF23216.1"/>
    </source>
</evidence>
<gene>
    <name evidence="3" type="ORF">EDD34_3901</name>
</gene>
<comment type="caution">
    <text evidence="3">The sequence shown here is derived from an EMBL/GenBank/DDBJ whole genome shotgun (WGS) entry which is preliminary data.</text>
</comment>
<feature type="domain" description="HTH luxR-type" evidence="2">
    <location>
        <begin position="264"/>
        <end position="321"/>
    </location>
</feature>
<dbReference type="SMART" id="SM00421">
    <property type="entry name" value="HTH_LUXR"/>
    <property type="match status" value="1"/>
</dbReference>
<name>A0A3N4YUS6_9MICO</name>
<evidence type="ECO:0000313" key="4">
    <source>
        <dbReference type="Proteomes" id="UP000280501"/>
    </source>
</evidence>
<evidence type="ECO:0000256" key="1">
    <source>
        <dbReference type="SAM" id="Coils"/>
    </source>
</evidence>
<dbReference type="Proteomes" id="UP000280501">
    <property type="component" value="Unassembled WGS sequence"/>
</dbReference>
<dbReference type="InterPro" id="IPR002831">
    <property type="entry name" value="Tscrpt_reg_TrmB_N"/>
</dbReference>
<accession>A0A3N4YUS6</accession>
<dbReference type="PANTHER" id="PTHR34293">
    <property type="entry name" value="HTH-TYPE TRANSCRIPTIONAL REGULATOR TRMBL2"/>
    <property type="match status" value="1"/>
</dbReference>
<feature type="coiled-coil region" evidence="1">
    <location>
        <begin position="77"/>
        <end position="104"/>
    </location>
</feature>
<dbReference type="SUPFAM" id="SSF46894">
    <property type="entry name" value="C-terminal effector domain of the bipartite response regulators"/>
    <property type="match status" value="1"/>
</dbReference>
<keyword evidence="1" id="KW-0175">Coiled coil</keyword>
<dbReference type="SUPFAM" id="SSF46785">
    <property type="entry name" value="Winged helix' DNA-binding domain"/>
    <property type="match status" value="1"/>
</dbReference>
<reference evidence="3 4" key="1">
    <citation type="submission" date="2018-11" db="EMBL/GenBank/DDBJ databases">
        <title>Sequencing the genomes of 1000 actinobacteria strains.</title>
        <authorList>
            <person name="Klenk H.-P."/>
        </authorList>
    </citation>
    <scope>NUCLEOTIDE SEQUENCE [LARGE SCALE GENOMIC DNA]</scope>
    <source>
        <strain evidence="3 4">DSM 15700</strain>
    </source>
</reference>
<dbReference type="GO" id="GO:0003677">
    <property type="term" value="F:DNA binding"/>
    <property type="evidence" value="ECO:0007669"/>
    <property type="project" value="InterPro"/>
</dbReference>
<dbReference type="InterPro" id="IPR016032">
    <property type="entry name" value="Sig_transdc_resp-reg_C-effctor"/>
</dbReference>
<dbReference type="InterPro" id="IPR036388">
    <property type="entry name" value="WH-like_DNA-bd_sf"/>
</dbReference>
<dbReference type="Gene3D" id="1.10.10.10">
    <property type="entry name" value="Winged helix-like DNA-binding domain superfamily/Winged helix DNA-binding domain"/>
    <property type="match status" value="2"/>
</dbReference>
<dbReference type="AlphaFoldDB" id="A0A3N4YUS6"/>
<protein>
    <submittedName>
        <fullName evidence="3">Sugar-specific transcriptional regulator TrmB</fullName>
    </submittedName>
</protein>
<sequence length="327" mass="35918">MFGNVLGLSQAQALAYRELVRSPSLDASELARRMGGDPGEAYAVLQVLEEHGLAARQGTDDLRFQAAPPEIALGAILSRRTEELRSAQLEMLDLEEEYRRAADLRPASDIVDLVRGSDAVLQRILQLQAGAHETVETFLRPPVLVMGTEENTAEDDAVERGVRYRAVMDRSMLDEGLVTVEAAVEAVRAGEEVRIADDVPIKAFVIDRRLAIVPVQSQLRPDDEVDTVSALIIHESGLLDGIIALFEAFWRDAVPLRVQPDGVHGELDDLDLKILGLMLSGLTDQAVAKHLELGLRTVQRRVKSMMDTAGVATRIQLGWHAARKGWL</sequence>
<dbReference type="InterPro" id="IPR051797">
    <property type="entry name" value="TrmB-like"/>
</dbReference>
<dbReference type="GO" id="GO:0006355">
    <property type="term" value="P:regulation of DNA-templated transcription"/>
    <property type="evidence" value="ECO:0007669"/>
    <property type="project" value="InterPro"/>
</dbReference>
<dbReference type="InterPro" id="IPR036390">
    <property type="entry name" value="WH_DNA-bd_sf"/>
</dbReference>
<dbReference type="OrthoDB" id="3369460at2"/>
<dbReference type="EMBL" id="RKQZ01000001">
    <property type="protein sequence ID" value="RPF23216.1"/>
    <property type="molecule type" value="Genomic_DNA"/>
</dbReference>